<dbReference type="EMBL" id="CP010767">
    <property type="protein sequence ID" value="ATG44271.1"/>
    <property type="molecule type" value="Genomic_DNA"/>
</dbReference>
<dbReference type="Pfam" id="PF06325">
    <property type="entry name" value="PrmA"/>
    <property type="match status" value="1"/>
</dbReference>
<keyword evidence="2" id="KW-0489">Methyltransferase</keyword>
<dbReference type="PROSITE" id="PS51678">
    <property type="entry name" value="SAM_MT_PRMT"/>
    <property type="match status" value="1"/>
</dbReference>
<dbReference type="CDD" id="cd02440">
    <property type="entry name" value="AdoMet_MTases"/>
    <property type="match status" value="1"/>
</dbReference>
<dbReference type="SUPFAM" id="SSF53335">
    <property type="entry name" value="S-adenosyl-L-methionine-dependent methyltransferases"/>
    <property type="match status" value="1"/>
</dbReference>
<dbReference type="GO" id="GO:0016274">
    <property type="term" value="F:protein-arginine N-methyltransferase activity"/>
    <property type="evidence" value="ECO:0007669"/>
    <property type="project" value="InterPro"/>
</dbReference>
<reference evidence="2 3" key="1">
    <citation type="journal article" date="2017" name="Front. Microbiol.">
        <title>Phaeobacter piscinae sp. nov., a species of the Roseobacter group and potential aquaculture probiont.</title>
        <authorList>
            <person name="Sonnenschein E.C."/>
            <person name="Phippen C.B.W."/>
            <person name="Nielsen K.F."/>
            <person name="Mateiu R.V."/>
            <person name="Melchiorsen J."/>
            <person name="Gram L."/>
            <person name="Overmann J."/>
            <person name="Freese H.M."/>
        </authorList>
    </citation>
    <scope>NUCLEOTIDE SEQUENCE [LARGE SCALE GENOMIC DNA]</scope>
    <source>
        <strain evidence="2 3">P13</strain>
    </source>
</reference>
<dbReference type="GO" id="GO:0032259">
    <property type="term" value="P:methylation"/>
    <property type="evidence" value="ECO:0007669"/>
    <property type="project" value="UniProtKB-KW"/>
</dbReference>
<dbReference type="Gene3D" id="2.70.160.11">
    <property type="entry name" value="Hnrnp arginine n-methyltransferase1"/>
    <property type="match status" value="1"/>
</dbReference>
<keyword evidence="2" id="KW-0808">Transferase</keyword>
<dbReference type="Gene3D" id="3.40.50.150">
    <property type="entry name" value="Vaccinia Virus protein VP39"/>
    <property type="match status" value="1"/>
</dbReference>
<dbReference type="RefSeq" id="WP_096872067.1">
    <property type="nucleotide sequence ID" value="NZ_CP010715.1"/>
</dbReference>
<accession>A0AAN1GSD4</accession>
<name>A0AAN1GSD4_9RHOB</name>
<dbReference type="InterPro" id="IPR029063">
    <property type="entry name" value="SAM-dependent_MTases_sf"/>
</dbReference>
<dbReference type="PANTHER" id="PTHR11006">
    <property type="entry name" value="PROTEIN ARGININE N-METHYLTRANSFERASE"/>
    <property type="match status" value="1"/>
</dbReference>
<evidence type="ECO:0000313" key="2">
    <source>
        <dbReference type="EMBL" id="ATG44271.1"/>
    </source>
</evidence>
<sequence>MLKIQTPNPAPRSSQTARADAGTFVQLAKTASLADGGVQTSQLLAEALQLDPHHHEAQILQERLHQTFVPRWHFPMLADQARNRAYAEAIAMKVKPGDIVLDIGCGAGLTAMLAARAGAKHVYTCEQQPLIAAAATQVIADNGLSDRITVLSKWSHEIVIGVDMPEQADVVVSEIVDTVLLGEGALDTLSHAMAVLAKPGARAIPETGTLVAQLVESEALLQQWRPQTAEGFDLSAFHHLARVAQITPGDFMACGLRSLGPGTDLFQFDFTRPDVAPARSNARLSCTHGGEAHAVFVSFEMQLAPGIALTNGLTSDGHWGRTAFLLDASRRLSPGDDLQVTAQHDAAALSVSVRDAEEPAADRAQVWLEPAWRLEGEPSEPTAPAALSYPGWTPTPGPSAEAPVRACS</sequence>
<dbReference type="AlphaFoldDB" id="A0AAN1GSD4"/>
<dbReference type="InterPro" id="IPR025799">
    <property type="entry name" value="Arg_MeTrfase"/>
</dbReference>
<dbReference type="Proteomes" id="UP000218606">
    <property type="component" value="Chromosome"/>
</dbReference>
<evidence type="ECO:0000256" key="1">
    <source>
        <dbReference type="SAM" id="MobiDB-lite"/>
    </source>
</evidence>
<dbReference type="GO" id="GO:0042054">
    <property type="term" value="F:histone methyltransferase activity"/>
    <property type="evidence" value="ECO:0007669"/>
    <property type="project" value="TreeGrafter"/>
</dbReference>
<organism evidence="2 3">
    <name type="scientific">Phaeobacter piscinae</name>
    <dbReference type="NCBI Taxonomy" id="1580596"/>
    <lineage>
        <taxon>Bacteria</taxon>
        <taxon>Pseudomonadati</taxon>
        <taxon>Pseudomonadota</taxon>
        <taxon>Alphaproteobacteria</taxon>
        <taxon>Rhodobacterales</taxon>
        <taxon>Roseobacteraceae</taxon>
        <taxon>Phaeobacter</taxon>
    </lineage>
</organism>
<proteinExistence type="predicted"/>
<evidence type="ECO:0000313" key="3">
    <source>
        <dbReference type="Proteomes" id="UP000218606"/>
    </source>
</evidence>
<dbReference type="PANTHER" id="PTHR11006:SF4">
    <property type="entry name" value="PROTEIN ARGININE N-METHYLTRANSFERASE 7"/>
    <property type="match status" value="1"/>
</dbReference>
<gene>
    <name evidence="2" type="ORF">PhaeoP13_02356</name>
</gene>
<feature type="region of interest" description="Disordered" evidence="1">
    <location>
        <begin position="372"/>
        <end position="408"/>
    </location>
</feature>
<protein>
    <submittedName>
        <fullName evidence="2">RNA methylase</fullName>
    </submittedName>
</protein>